<evidence type="ECO:0000313" key="2">
    <source>
        <dbReference type="Proteomes" id="UP000838100"/>
    </source>
</evidence>
<keyword evidence="2" id="KW-1185">Reference proteome</keyword>
<name>A0ABM9ACK1_9GAMM</name>
<proteinExistence type="predicted"/>
<protein>
    <submittedName>
        <fullName evidence="1">Uncharacterized protein</fullName>
    </submittedName>
</protein>
<dbReference type="EMBL" id="CAKLPX010000001">
    <property type="protein sequence ID" value="CAH0990921.1"/>
    <property type="molecule type" value="Genomic_DNA"/>
</dbReference>
<gene>
    <name evidence="1" type="ORF">SIN8267_01022</name>
</gene>
<dbReference type="RefSeq" id="WP_237443586.1">
    <property type="nucleotide sequence ID" value="NZ_CAKLPX010000001.1"/>
</dbReference>
<comment type="caution">
    <text evidence="1">The sequence shown here is derived from an EMBL/GenBank/DDBJ whole genome shotgun (WGS) entry which is preliminary data.</text>
</comment>
<reference evidence="1" key="1">
    <citation type="submission" date="2021-12" db="EMBL/GenBank/DDBJ databases">
        <authorList>
            <person name="Rodrigo-Torres L."/>
            <person name="Arahal R. D."/>
            <person name="Lucena T."/>
        </authorList>
    </citation>
    <scope>NUCLEOTIDE SEQUENCE</scope>
    <source>
        <strain evidence="1">CECT 8267</strain>
    </source>
</reference>
<accession>A0ABM9ACK1</accession>
<dbReference type="Proteomes" id="UP000838100">
    <property type="component" value="Unassembled WGS sequence"/>
</dbReference>
<organism evidence="1 2">
    <name type="scientific">Sinobacterium norvegicum</name>
    <dbReference type="NCBI Taxonomy" id="1641715"/>
    <lineage>
        <taxon>Bacteria</taxon>
        <taxon>Pseudomonadati</taxon>
        <taxon>Pseudomonadota</taxon>
        <taxon>Gammaproteobacteria</taxon>
        <taxon>Cellvibrionales</taxon>
        <taxon>Spongiibacteraceae</taxon>
        <taxon>Sinobacterium</taxon>
    </lineage>
</organism>
<sequence length="93" mass="10941">MQVIQHFGVDFIRLSKLLTTAELLAIAEATHCQDFAYIHFENPKKKKFYHNHNSLLRAIRNLYHQEKLARPTIVSQLVARQESLKERVKKAKK</sequence>
<evidence type="ECO:0000313" key="1">
    <source>
        <dbReference type="EMBL" id="CAH0990921.1"/>
    </source>
</evidence>